<dbReference type="WBParaSite" id="SMUV_0000689001-mRNA-1">
    <property type="protein sequence ID" value="SMUV_0000689001-mRNA-1"/>
    <property type="gene ID" value="SMUV_0000689001"/>
</dbReference>
<dbReference type="InterPro" id="IPR040676">
    <property type="entry name" value="DUF5641"/>
</dbReference>
<dbReference type="Proteomes" id="UP000046393">
    <property type="component" value="Unplaced"/>
</dbReference>
<name>A0A0N5AQD2_9BILA</name>
<evidence type="ECO:0000313" key="4">
    <source>
        <dbReference type="WBParaSite" id="SMUV_0000689001-mRNA-1"/>
    </source>
</evidence>
<organism evidence="3 4">
    <name type="scientific">Syphacia muris</name>
    <dbReference type="NCBI Taxonomy" id="451379"/>
    <lineage>
        <taxon>Eukaryota</taxon>
        <taxon>Metazoa</taxon>
        <taxon>Ecdysozoa</taxon>
        <taxon>Nematoda</taxon>
        <taxon>Chromadorea</taxon>
        <taxon>Rhabditida</taxon>
        <taxon>Spirurina</taxon>
        <taxon>Oxyuridomorpha</taxon>
        <taxon>Oxyuroidea</taxon>
        <taxon>Oxyuridae</taxon>
        <taxon>Syphacia</taxon>
    </lineage>
</organism>
<dbReference type="AlphaFoldDB" id="A0A0N5AQD2"/>
<dbReference type="Pfam" id="PF18701">
    <property type="entry name" value="DUF5641"/>
    <property type="match status" value="1"/>
</dbReference>
<accession>A0A0N5AQD2</accession>
<keyword evidence="3" id="KW-1185">Reference proteome</keyword>
<protein>
    <submittedName>
        <fullName evidence="4">DUF5641 domain-containing protein</fullName>
    </submittedName>
</protein>
<sequence length="293" mass="34067">MSALIKRTVEPTIERLKRYLDDLPSPLYEDPESMTPSACWSYLKSAKLAVAQIKRAIELLEKQNDRWIDLISSLEGEKLEKEQKIYDEMADDPEGLLNVLDRATEAVVQLETDIKEVGNIRNNKRRIKTSRSFRQQDIANSREDTFDYRQMDKIENCVNEFYSIWTRECKNLQESTRQLSRRNKYVTSREPEADEIVIVAEKNAPVVGKWRLGRIIAVMREKNGVVLNAMIRMARDDFSNTMSNVKLPISRLYPLELRAAESLNTTRSDTDSDFDRKQIEYLMTGYNENTALP</sequence>
<keyword evidence="1" id="KW-0175">Coiled coil</keyword>
<reference evidence="4" key="1">
    <citation type="submission" date="2017-02" db="UniProtKB">
        <authorList>
            <consortium name="WormBaseParasite"/>
        </authorList>
    </citation>
    <scope>IDENTIFICATION</scope>
</reference>
<evidence type="ECO:0000259" key="2">
    <source>
        <dbReference type="Pfam" id="PF18701"/>
    </source>
</evidence>
<proteinExistence type="predicted"/>
<feature type="domain" description="DUF5641" evidence="2">
    <location>
        <begin position="152"/>
        <end position="241"/>
    </location>
</feature>
<feature type="coiled-coil region" evidence="1">
    <location>
        <begin position="43"/>
        <end position="77"/>
    </location>
</feature>
<evidence type="ECO:0000313" key="3">
    <source>
        <dbReference type="Proteomes" id="UP000046393"/>
    </source>
</evidence>
<evidence type="ECO:0000256" key="1">
    <source>
        <dbReference type="SAM" id="Coils"/>
    </source>
</evidence>